<organism evidence="4 5">
    <name type="scientific">Raphanus sativus</name>
    <name type="common">Radish</name>
    <name type="synonym">Raphanus raphanistrum var. sativus</name>
    <dbReference type="NCBI Taxonomy" id="3726"/>
    <lineage>
        <taxon>Eukaryota</taxon>
        <taxon>Viridiplantae</taxon>
        <taxon>Streptophyta</taxon>
        <taxon>Embryophyta</taxon>
        <taxon>Tracheophyta</taxon>
        <taxon>Spermatophyta</taxon>
        <taxon>Magnoliopsida</taxon>
        <taxon>eudicotyledons</taxon>
        <taxon>Gunneridae</taxon>
        <taxon>Pentapetalae</taxon>
        <taxon>rosids</taxon>
        <taxon>malvids</taxon>
        <taxon>Brassicales</taxon>
        <taxon>Brassicaceae</taxon>
        <taxon>Brassiceae</taxon>
        <taxon>Raphanus</taxon>
    </lineage>
</organism>
<dbReference type="Pfam" id="PF06746">
    <property type="entry name" value="DUF1216"/>
    <property type="match status" value="1"/>
</dbReference>
<evidence type="ECO:0000313" key="4">
    <source>
        <dbReference type="Proteomes" id="UP000504610"/>
    </source>
</evidence>
<protein>
    <submittedName>
        <fullName evidence="5">Uncharacterized protein LOC108852720</fullName>
    </submittedName>
</protein>
<dbReference type="InterPro" id="IPR009605">
    <property type="entry name" value="DUF1216"/>
</dbReference>
<evidence type="ECO:0000256" key="1">
    <source>
        <dbReference type="SAM" id="MobiDB-lite"/>
    </source>
</evidence>
<sequence length="320" mass="35398">MSRFQNLLCFTILLATVTFFNVASAHVKIKLALPQTGGPINVGDVELYTVKVVSTFVADLEKECAKTEKVRHFFEKVNEFSKCVCSVSKVKDHESHMKAKAGSLFQAISALGSDENGSKGGKVNKLQKEKTEAMETVKMLQSIGEKITGGKNNETEMKETLKLTTKQQKEIKDGILEWLNVINRIAKKADEISMKSSSISETKKESKEEKSVGPRILAETKSSTKSNKNSDKGSDNKKNKKGESKKKKKNGGKEGRDGSAKSKRGSDDNKNSKNKRKSSDNANKNQQTKYGKVEKKKGGVEQSRNKTAERIRAEEADELD</sequence>
<feature type="compositionally biased region" description="Basic and acidic residues" evidence="1">
    <location>
        <begin position="251"/>
        <end position="271"/>
    </location>
</feature>
<reference evidence="5" key="2">
    <citation type="submission" date="2025-08" db="UniProtKB">
        <authorList>
            <consortium name="RefSeq"/>
        </authorList>
    </citation>
    <scope>IDENTIFICATION</scope>
    <source>
        <tissue evidence="5">Leaf</tissue>
    </source>
</reference>
<evidence type="ECO:0000256" key="2">
    <source>
        <dbReference type="SAM" id="SignalP"/>
    </source>
</evidence>
<dbReference type="AlphaFoldDB" id="A0A6J0NB24"/>
<feature type="signal peptide" evidence="2">
    <location>
        <begin position="1"/>
        <end position="25"/>
    </location>
</feature>
<gene>
    <name evidence="5" type="primary">LOC108852720</name>
</gene>
<dbReference type="RefSeq" id="XP_018481715.1">
    <property type="nucleotide sequence ID" value="XM_018626213.2"/>
</dbReference>
<accession>A0A6J0NB24</accession>
<dbReference type="KEGG" id="rsz:108852720"/>
<feature type="region of interest" description="Disordered" evidence="1">
    <location>
        <begin position="192"/>
        <end position="320"/>
    </location>
</feature>
<keyword evidence="4" id="KW-1185">Reference proteome</keyword>
<feature type="compositionally biased region" description="Basic and acidic residues" evidence="1">
    <location>
        <begin position="291"/>
        <end position="314"/>
    </location>
</feature>
<feature type="domain" description="DUF1216" evidence="3">
    <location>
        <begin position="73"/>
        <end position="206"/>
    </location>
</feature>
<evidence type="ECO:0000313" key="5">
    <source>
        <dbReference type="RefSeq" id="XP_018481715.1"/>
    </source>
</evidence>
<dbReference type="OrthoDB" id="1109165at2759"/>
<dbReference type="Proteomes" id="UP000504610">
    <property type="component" value="Chromosome 4"/>
</dbReference>
<reference evidence="4" key="1">
    <citation type="journal article" date="2019" name="Database">
        <title>The radish genome database (RadishGD): an integrated information resource for radish genomics.</title>
        <authorList>
            <person name="Yu H.J."/>
            <person name="Baek S."/>
            <person name="Lee Y.J."/>
            <person name="Cho A."/>
            <person name="Mun J.H."/>
        </authorList>
    </citation>
    <scope>NUCLEOTIDE SEQUENCE [LARGE SCALE GENOMIC DNA]</scope>
    <source>
        <strain evidence="4">cv. WK10039</strain>
    </source>
</reference>
<feature type="compositionally biased region" description="Basic residues" evidence="1">
    <location>
        <begin position="238"/>
        <end position="250"/>
    </location>
</feature>
<name>A0A6J0NB24_RAPSA</name>
<feature type="compositionally biased region" description="Basic and acidic residues" evidence="1">
    <location>
        <begin position="201"/>
        <end position="212"/>
    </location>
</feature>
<dbReference type="PANTHER" id="PTHR31607">
    <property type="entry name" value="DUF1216 DOMAIN-CONTAINING PROTEIN-RELATED"/>
    <property type="match status" value="1"/>
</dbReference>
<proteinExistence type="predicted"/>
<feature type="compositionally biased region" description="Basic and acidic residues" evidence="1">
    <location>
        <begin position="228"/>
        <end position="237"/>
    </location>
</feature>
<feature type="chain" id="PRO_5026849297" evidence="2">
    <location>
        <begin position="26"/>
        <end position="320"/>
    </location>
</feature>
<dbReference type="GeneID" id="108852720"/>
<keyword evidence="2" id="KW-0732">Signal</keyword>
<dbReference type="PANTHER" id="PTHR31607:SF36">
    <property type="entry name" value="DUF1216 DOMAIN-CONTAINING PROTEIN"/>
    <property type="match status" value="1"/>
</dbReference>
<evidence type="ECO:0000259" key="3">
    <source>
        <dbReference type="Pfam" id="PF06746"/>
    </source>
</evidence>